<keyword evidence="1" id="KW-1133">Transmembrane helix</keyword>
<organism evidence="2 3">
    <name type="scientific">Haloferax profundi</name>
    <dbReference type="NCBI Taxonomy" id="1544718"/>
    <lineage>
        <taxon>Archaea</taxon>
        <taxon>Methanobacteriati</taxon>
        <taxon>Methanobacteriota</taxon>
        <taxon>Stenosarchaea group</taxon>
        <taxon>Halobacteria</taxon>
        <taxon>Halobacteriales</taxon>
        <taxon>Haloferacaceae</taxon>
        <taxon>Haloferax</taxon>
    </lineage>
</organism>
<protein>
    <submittedName>
        <fullName evidence="2">Uncharacterized protein</fullName>
    </submittedName>
</protein>
<gene>
    <name evidence="2" type="ORF">AUR66_14465</name>
</gene>
<dbReference type="EMBL" id="LOPV01000177">
    <property type="protein sequence ID" value="KTG27238.1"/>
    <property type="molecule type" value="Genomic_DNA"/>
</dbReference>
<dbReference type="AlphaFoldDB" id="A0A0W1SM29"/>
<comment type="caution">
    <text evidence="2">The sequence shown here is derived from an EMBL/GenBank/DDBJ whole genome shotgun (WGS) entry which is preliminary data.</text>
</comment>
<sequence>MVPILLVSLGSFLGTVGVLVAYDPSPFCDFRDVSHPESALDSRSRCLWRLVGVACAVLGVAIAATALFI</sequence>
<evidence type="ECO:0000256" key="1">
    <source>
        <dbReference type="SAM" id="Phobius"/>
    </source>
</evidence>
<dbReference type="OrthoDB" id="375672at2157"/>
<keyword evidence="3" id="KW-1185">Reference proteome</keyword>
<dbReference type="RefSeq" id="WP_058572204.1">
    <property type="nucleotide sequence ID" value="NZ_LOPV01000177.1"/>
</dbReference>
<dbReference type="Proteomes" id="UP000053157">
    <property type="component" value="Unassembled WGS sequence"/>
</dbReference>
<evidence type="ECO:0000313" key="2">
    <source>
        <dbReference type="EMBL" id="KTG27238.1"/>
    </source>
</evidence>
<keyword evidence="1" id="KW-0812">Transmembrane</keyword>
<evidence type="ECO:0000313" key="3">
    <source>
        <dbReference type="Proteomes" id="UP000053157"/>
    </source>
</evidence>
<accession>A0A0W1SM29</accession>
<proteinExistence type="predicted"/>
<name>A0A0W1SM29_9EURY</name>
<keyword evidence="1" id="KW-0472">Membrane</keyword>
<feature type="transmembrane region" description="Helical" evidence="1">
    <location>
        <begin position="47"/>
        <end position="68"/>
    </location>
</feature>
<reference evidence="2 3" key="1">
    <citation type="submission" date="2015-12" db="EMBL/GenBank/DDBJ databases">
        <title>Haloferax profundi sp. nov. isolated from the Discovery deep brine-seawater interface in the Red Sea.</title>
        <authorList>
            <person name="Zhang G."/>
            <person name="Stingl U."/>
            <person name="Rashid M."/>
        </authorList>
    </citation>
    <scope>NUCLEOTIDE SEQUENCE [LARGE SCALE GENOMIC DNA]</scope>
    <source>
        <strain evidence="2 3">SB29</strain>
    </source>
</reference>